<proteinExistence type="predicted"/>
<name>A0ACC6PAD4_9BACL</name>
<keyword evidence="2" id="KW-1185">Reference proteome</keyword>
<accession>A0ACC6PAD4</accession>
<sequence>MEQRIDSVPFLLRRPHDFNWLAPFGLVFRVWDRQDSGNIAFGLKIEDQQVFIKYAGAATADYEGHPVDAVRRLQEAANVYEILEHPTLVRLLDHFETEDGYAMLFEWTEGELLRRDDSPSSPISRFRRLPIEERVEAVERILDFHAHVEAFGYVAIDFYDGSLIYDFERKQIRICDIDFYSPTPYMNEMGRMWGSSRFMSPEEYELGATIDSRTNVYGLGAMAFCLLGSETDRSRERWEAGDELFELAARAVSPDRSERWETVAELLEAWRAAR</sequence>
<comment type="caution">
    <text evidence="1">The sequence shown here is derived from an EMBL/GenBank/DDBJ whole genome shotgun (WGS) entry which is preliminary data.</text>
</comment>
<gene>
    <name evidence="1" type="ORF">WKI47_08240</name>
</gene>
<keyword evidence="1" id="KW-0723">Serine/threonine-protein kinase</keyword>
<organism evidence="1 2">
    <name type="scientific">Saccharibacillus sacchari</name>
    <dbReference type="NCBI Taxonomy" id="456493"/>
    <lineage>
        <taxon>Bacteria</taxon>
        <taxon>Bacillati</taxon>
        <taxon>Bacillota</taxon>
        <taxon>Bacilli</taxon>
        <taxon>Bacillales</taxon>
        <taxon>Paenibacillaceae</taxon>
        <taxon>Saccharibacillus</taxon>
    </lineage>
</organism>
<dbReference type="Proteomes" id="UP001380953">
    <property type="component" value="Unassembled WGS sequence"/>
</dbReference>
<keyword evidence="1" id="KW-0808">Transferase</keyword>
<dbReference type="EMBL" id="JBBKAR010000026">
    <property type="protein sequence ID" value="MEJ8303891.1"/>
    <property type="molecule type" value="Genomic_DNA"/>
</dbReference>
<evidence type="ECO:0000313" key="2">
    <source>
        <dbReference type="Proteomes" id="UP001380953"/>
    </source>
</evidence>
<keyword evidence="1" id="KW-0418">Kinase</keyword>
<protein>
    <submittedName>
        <fullName evidence="1">Serine/threonine protein kinase</fullName>
    </submittedName>
</protein>
<reference evidence="1" key="1">
    <citation type="submission" date="2024-03" db="EMBL/GenBank/DDBJ databases">
        <title>Whole genome sequecning of epiphytes from Marcgravia umbellata leaves.</title>
        <authorList>
            <person name="Kumar G."/>
            <person name="Savka M.A."/>
        </authorList>
    </citation>
    <scope>NUCLEOTIDE SEQUENCE</scope>
    <source>
        <strain evidence="1">RIT_BL5</strain>
    </source>
</reference>
<evidence type="ECO:0000313" key="1">
    <source>
        <dbReference type="EMBL" id="MEJ8303891.1"/>
    </source>
</evidence>